<evidence type="ECO:0000313" key="3">
    <source>
        <dbReference type="Proteomes" id="UP000193218"/>
    </source>
</evidence>
<dbReference type="STRING" id="4999.A0A1Y1UH38"/>
<dbReference type="PANTHER" id="PTHR11215:SF1">
    <property type="entry name" value="MYG1 EXONUCLEASE"/>
    <property type="match status" value="1"/>
</dbReference>
<gene>
    <name evidence="2" type="ORF">BD324DRAFT_625756</name>
</gene>
<keyword evidence="2" id="KW-0378">Hydrolase</keyword>
<name>A0A1Y1UH38_9TREE</name>
<keyword evidence="3" id="KW-1185">Reference proteome</keyword>
<dbReference type="PANTHER" id="PTHR11215">
    <property type="entry name" value="METAL DEPENDENT HYDROLASE - RELATED"/>
    <property type="match status" value="1"/>
</dbReference>
<dbReference type="InterPro" id="IPR003226">
    <property type="entry name" value="MYG1_exonuclease"/>
</dbReference>
<evidence type="ECO:0000313" key="2">
    <source>
        <dbReference type="EMBL" id="ORX37342.1"/>
    </source>
</evidence>
<dbReference type="RefSeq" id="XP_021871380.1">
    <property type="nucleotide sequence ID" value="XM_022015835.1"/>
</dbReference>
<dbReference type="GO" id="GO:0005737">
    <property type="term" value="C:cytoplasm"/>
    <property type="evidence" value="ECO:0007669"/>
    <property type="project" value="TreeGrafter"/>
</dbReference>
<comment type="caution">
    <text evidence="2">The sequence shown here is derived from an EMBL/GenBank/DDBJ whole genome shotgun (WGS) entry which is preliminary data.</text>
</comment>
<dbReference type="AlphaFoldDB" id="A0A1Y1UH38"/>
<reference evidence="2 3" key="1">
    <citation type="submission" date="2017-03" db="EMBL/GenBank/DDBJ databases">
        <title>Widespread Adenine N6-methylation of Active Genes in Fungi.</title>
        <authorList>
            <consortium name="DOE Joint Genome Institute"/>
            <person name="Mondo S.J."/>
            <person name="Dannebaum R.O."/>
            <person name="Kuo R.C."/>
            <person name="Louie K.B."/>
            <person name="Bewick A.J."/>
            <person name="Labutti K."/>
            <person name="Haridas S."/>
            <person name="Kuo A."/>
            <person name="Salamov A."/>
            <person name="Ahrendt S.R."/>
            <person name="Lau R."/>
            <person name="Bowen B.P."/>
            <person name="Lipzen A."/>
            <person name="Sullivan W."/>
            <person name="Andreopoulos W.B."/>
            <person name="Clum A."/>
            <person name="Lindquist E."/>
            <person name="Daum C."/>
            <person name="Northen T.R."/>
            <person name="Ramamoorthy G."/>
            <person name="Schmitz R.J."/>
            <person name="Gryganskyi A."/>
            <person name="Culley D."/>
            <person name="Magnuson J."/>
            <person name="James T.Y."/>
            <person name="O'Malley M.A."/>
            <person name="Stajich J.E."/>
            <person name="Spatafora J.W."/>
            <person name="Visel A."/>
            <person name="Grigoriev I.V."/>
        </authorList>
    </citation>
    <scope>NUCLEOTIDE SEQUENCE [LARGE SCALE GENOMIC DNA]</scope>
    <source>
        <strain evidence="2 3">NRRL Y-17943</strain>
    </source>
</reference>
<dbReference type="GO" id="GO:0016787">
    <property type="term" value="F:hydrolase activity"/>
    <property type="evidence" value="ECO:0007669"/>
    <property type="project" value="UniProtKB-KW"/>
</dbReference>
<proteinExistence type="inferred from homology"/>
<comment type="similarity">
    <text evidence="1">Belongs to the MYG1 family.</text>
</comment>
<organism evidence="2 3">
    <name type="scientific">Kockovaella imperatae</name>
    <dbReference type="NCBI Taxonomy" id="4999"/>
    <lineage>
        <taxon>Eukaryota</taxon>
        <taxon>Fungi</taxon>
        <taxon>Dikarya</taxon>
        <taxon>Basidiomycota</taxon>
        <taxon>Agaricomycotina</taxon>
        <taxon>Tremellomycetes</taxon>
        <taxon>Tremellales</taxon>
        <taxon>Cuniculitremaceae</taxon>
        <taxon>Kockovaella</taxon>
    </lineage>
</organism>
<dbReference type="Proteomes" id="UP000193218">
    <property type="component" value="Unassembled WGS sequence"/>
</dbReference>
<evidence type="ECO:0000256" key="1">
    <source>
        <dbReference type="ARBA" id="ARBA00010105"/>
    </source>
</evidence>
<protein>
    <submittedName>
        <fullName evidence="2">Metal-dependent protein hydrolase</fullName>
    </submittedName>
</protein>
<dbReference type="Pfam" id="PF03690">
    <property type="entry name" value="MYG1_exonuc"/>
    <property type="match status" value="1"/>
</dbReference>
<dbReference type="GeneID" id="33557644"/>
<dbReference type="InParanoid" id="A0A1Y1UH38"/>
<sequence length="375" mass="41683">MLTGVLTAVTRCRVRKSIFSPTSAPVSPNPFIARYKMSSAPATKKLKSTKVIGTHSGTFHCDEALAVYMLRLTDEFRDADVVRTRDPAKLEPLDIVVDVGGVYDPSRHRYDHHQRGFTEVFGHGGFDKIKLSSAGLVYKHFGKQIIAQQLGGVEESDPTVELLWLRLYSGFIESVDAIDNGVNIATGPTNYSVNSDLSSRVKRINPNWNESTTDETYDNLFQKASAVTGDEFMSQLEYYIKAWLPARDIVREAMEKRLEIDPSGAVVRFDKAAPWKDHLFLLEPSLPSAPSQILYVLYPESEAPNSKWRIQCVPVNPDSFENRKSLPEAWRGVRDQDLSKVSGIDGCVFCHASGFTAGAETYEGVLEMAKKAIAA</sequence>
<dbReference type="FunCoup" id="A0A1Y1UH38">
    <property type="interactions" value="978"/>
</dbReference>
<accession>A0A1Y1UH38</accession>
<dbReference type="GO" id="GO:0005634">
    <property type="term" value="C:nucleus"/>
    <property type="evidence" value="ECO:0007669"/>
    <property type="project" value="TreeGrafter"/>
</dbReference>
<dbReference type="EMBL" id="NBSH01000006">
    <property type="protein sequence ID" value="ORX37342.1"/>
    <property type="molecule type" value="Genomic_DNA"/>
</dbReference>
<dbReference type="OrthoDB" id="10265310at2759"/>